<dbReference type="InterPro" id="IPR020476">
    <property type="entry name" value="Nudix_hydrolase"/>
</dbReference>
<dbReference type="EMBL" id="QGTD01000008">
    <property type="protein sequence ID" value="PWU68751.1"/>
    <property type="molecule type" value="Genomic_DNA"/>
</dbReference>
<organism evidence="5 6">
    <name type="scientific">Gracilibacillus dipsosauri</name>
    <dbReference type="NCBI Taxonomy" id="178340"/>
    <lineage>
        <taxon>Bacteria</taxon>
        <taxon>Bacillati</taxon>
        <taxon>Bacillota</taxon>
        <taxon>Bacilli</taxon>
        <taxon>Bacillales</taxon>
        <taxon>Bacillaceae</taxon>
        <taxon>Gracilibacillus</taxon>
    </lineage>
</organism>
<dbReference type="RefSeq" id="WP_054788437.1">
    <property type="nucleotide sequence ID" value="NZ_QGTD01000008.1"/>
</dbReference>
<evidence type="ECO:0000256" key="1">
    <source>
        <dbReference type="ARBA" id="ARBA00001946"/>
    </source>
</evidence>
<dbReference type="InterPro" id="IPR015797">
    <property type="entry name" value="NUDIX_hydrolase-like_dom_sf"/>
</dbReference>
<dbReference type="OrthoDB" id="9787476at2"/>
<dbReference type="GO" id="GO:0016787">
    <property type="term" value="F:hydrolase activity"/>
    <property type="evidence" value="ECO:0007669"/>
    <property type="project" value="UniProtKB-KW"/>
</dbReference>
<dbReference type="Pfam" id="PF00293">
    <property type="entry name" value="NUDIX"/>
    <property type="match status" value="1"/>
</dbReference>
<dbReference type="PANTHER" id="PTHR43046">
    <property type="entry name" value="GDP-MANNOSE MANNOSYL HYDROLASE"/>
    <property type="match status" value="1"/>
</dbReference>
<dbReference type="SUPFAM" id="SSF55811">
    <property type="entry name" value="Nudix"/>
    <property type="match status" value="1"/>
</dbReference>
<accession>A0A317KYZ4</accession>
<dbReference type="PROSITE" id="PS00893">
    <property type="entry name" value="NUDIX_BOX"/>
    <property type="match status" value="1"/>
</dbReference>
<evidence type="ECO:0000313" key="5">
    <source>
        <dbReference type="EMBL" id="PWU68751.1"/>
    </source>
</evidence>
<dbReference type="Gene3D" id="3.90.79.10">
    <property type="entry name" value="Nucleoside Triphosphate Pyrophosphohydrolase"/>
    <property type="match status" value="1"/>
</dbReference>
<dbReference type="Proteomes" id="UP000245624">
    <property type="component" value="Unassembled WGS sequence"/>
</dbReference>
<dbReference type="InterPro" id="IPR020084">
    <property type="entry name" value="NUDIX_hydrolase_CS"/>
</dbReference>
<keyword evidence="6" id="KW-1185">Reference proteome</keyword>
<reference evidence="5 6" key="1">
    <citation type="submission" date="2018-05" db="EMBL/GenBank/DDBJ databases">
        <title>Genomic analysis of Gracilibacillus dipsosauri DD1 reveals novel features of a salt-tolerant amylase.</title>
        <authorList>
            <person name="Deutch C.E."/>
            <person name="Yang S."/>
        </authorList>
    </citation>
    <scope>NUCLEOTIDE SEQUENCE [LARGE SCALE GENOMIC DNA]</scope>
    <source>
        <strain evidence="5 6">DD1</strain>
    </source>
</reference>
<comment type="caution">
    <text evidence="5">The sequence shown here is derived from an EMBL/GenBank/DDBJ whole genome shotgun (WGS) entry which is preliminary data.</text>
</comment>
<evidence type="ECO:0000256" key="2">
    <source>
        <dbReference type="ARBA" id="ARBA00022801"/>
    </source>
</evidence>
<feature type="domain" description="Nudix hydrolase" evidence="4">
    <location>
        <begin position="17"/>
        <end position="147"/>
    </location>
</feature>
<evidence type="ECO:0000259" key="4">
    <source>
        <dbReference type="PROSITE" id="PS51462"/>
    </source>
</evidence>
<comment type="similarity">
    <text evidence="3">Belongs to the Nudix hydrolase family.</text>
</comment>
<sequence length="155" mass="17479">MNDYIKTMRKLIGKETLITVGCGAIIEDGLGRILLQKRTDYNHWGIPGGILEIGETFEETVKREVQEETNLQLNKVELFGIYSGENGFAHYSNGDKVFSVQIIFKVTDFNGKLIANNESKDLAFLHKNEIPKSLNNHQAPFILDWVNGVSQPVIK</sequence>
<protein>
    <submittedName>
        <fullName evidence="5">NUDIX domain-containing protein</fullName>
    </submittedName>
</protein>
<comment type="cofactor">
    <cofactor evidence="1">
        <name>Mg(2+)</name>
        <dbReference type="ChEBI" id="CHEBI:18420"/>
    </cofactor>
</comment>
<keyword evidence="2 3" id="KW-0378">Hydrolase</keyword>
<gene>
    <name evidence="5" type="ORF">DLJ74_10025</name>
</gene>
<name>A0A317KYZ4_9BACI</name>
<proteinExistence type="inferred from homology"/>
<dbReference type="CDD" id="cd04677">
    <property type="entry name" value="NUDIX_Hydrolase"/>
    <property type="match status" value="1"/>
</dbReference>
<dbReference type="InterPro" id="IPR000086">
    <property type="entry name" value="NUDIX_hydrolase_dom"/>
</dbReference>
<dbReference type="PRINTS" id="PR00502">
    <property type="entry name" value="NUDIXFAMILY"/>
</dbReference>
<evidence type="ECO:0000313" key="6">
    <source>
        <dbReference type="Proteomes" id="UP000245624"/>
    </source>
</evidence>
<dbReference type="PANTHER" id="PTHR43046:SF2">
    <property type="entry name" value="8-OXO-DGTP DIPHOSPHATASE-RELATED"/>
    <property type="match status" value="1"/>
</dbReference>
<dbReference type="PROSITE" id="PS51462">
    <property type="entry name" value="NUDIX"/>
    <property type="match status" value="1"/>
</dbReference>
<dbReference type="AlphaFoldDB" id="A0A317KYZ4"/>
<evidence type="ECO:0000256" key="3">
    <source>
        <dbReference type="RuleBase" id="RU003476"/>
    </source>
</evidence>